<evidence type="ECO:0000313" key="3">
    <source>
        <dbReference type="Proteomes" id="UP000307440"/>
    </source>
</evidence>
<dbReference type="OrthoDB" id="1028014at2759"/>
<dbReference type="PANTHER" id="PTHR12197:SF294">
    <property type="entry name" value="POTENTIAL PROTEIN LYSINE METHYLTRANSFERASE SET6"/>
    <property type="match status" value="1"/>
</dbReference>
<dbReference type="GO" id="GO:0005634">
    <property type="term" value="C:nucleus"/>
    <property type="evidence" value="ECO:0007669"/>
    <property type="project" value="TreeGrafter"/>
</dbReference>
<protein>
    <submittedName>
        <fullName evidence="2">SET domain-containing protein</fullName>
    </submittedName>
</protein>
<gene>
    <name evidence="2" type="ORF">FA15DRAFT_143835</name>
</gene>
<organism evidence="2 3">
    <name type="scientific">Coprinopsis marcescibilis</name>
    <name type="common">Agaric fungus</name>
    <name type="synonym">Psathyrella marcescibilis</name>
    <dbReference type="NCBI Taxonomy" id="230819"/>
    <lineage>
        <taxon>Eukaryota</taxon>
        <taxon>Fungi</taxon>
        <taxon>Dikarya</taxon>
        <taxon>Basidiomycota</taxon>
        <taxon>Agaricomycotina</taxon>
        <taxon>Agaricomycetes</taxon>
        <taxon>Agaricomycetidae</taxon>
        <taxon>Agaricales</taxon>
        <taxon>Agaricineae</taxon>
        <taxon>Psathyrellaceae</taxon>
        <taxon>Coprinopsis</taxon>
    </lineage>
</organism>
<dbReference type="InterPro" id="IPR001214">
    <property type="entry name" value="SET_dom"/>
</dbReference>
<accession>A0A5C3KIH8</accession>
<dbReference type="STRING" id="230819.A0A5C3KIH8"/>
<name>A0A5C3KIH8_COPMA</name>
<dbReference type="Pfam" id="PF00856">
    <property type="entry name" value="SET"/>
    <property type="match status" value="1"/>
</dbReference>
<dbReference type="InterPro" id="IPR050869">
    <property type="entry name" value="H3K4_H4K5_MeTrfase"/>
</dbReference>
<evidence type="ECO:0000313" key="2">
    <source>
        <dbReference type="EMBL" id="TFK20059.1"/>
    </source>
</evidence>
<dbReference type="AlphaFoldDB" id="A0A5C3KIH8"/>
<proteinExistence type="predicted"/>
<dbReference type="Proteomes" id="UP000307440">
    <property type="component" value="Unassembled WGS sequence"/>
</dbReference>
<dbReference type="EMBL" id="ML210313">
    <property type="protein sequence ID" value="TFK20059.1"/>
    <property type="molecule type" value="Genomic_DNA"/>
</dbReference>
<evidence type="ECO:0000259" key="1">
    <source>
        <dbReference type="PROSITE" id="PS50280"/>
    </source>
</evidence>
<dbReference type="InterPro" id="IPR046341">
    <property type="entry name" value="SET_dom_sf"/>
</dbReference>
<dbReference type="CDD" id="cd20071">
    <property type="entry name" value="SET_SMYD"/>
    <property type="match status" value="1"/>
</dbReference>
<keyword evidence="3" id="KW-1185">Reference proteome</keyword>
<dbReference type="Gene3D" id="2.170.270.10">
    <property type="entry name" value="SET domain"/>
    <property type="match status" value="1"/>
</dbReference>
<reference evidence="2 3" key="1">
    <citation type="journal article" date="2019" name="Nat. Ecol. Evol.">
        <title>Megaphylogeny resolves global patterns of mushroom evolution.</title>
        <authorList>
            <person name="Varga T."/>
            <person name="Krizsan K."/>
            <person name="Foldi C."/>
            <person name="Dima B."/>
            <person name="Sanchez-Garcia M."/>
            <person name="Sanchez-Ramirez S."/>
            <person name="Szollosi G.J."/>
            <person name="Szarkandi J.G."/>
            <person name="Papp V."/>
            <person name="Albert L."/>
            <person name="Andreopoulos W."/>
            <person name="Angelini C."/>
            <person name="Antonin V."/>
            <person name="Barry K.W."/>
            <person name="Bougher N.L."/>
            <person name="Buchanan P."/>
            <person name="Buyck B."/>
            <person name="Bense V."/>
            <person name="Catcheside P."/>
            <person name="Chovatia M."/>
            <person name="Cooper J."/>
            <person name="Damon W."/>
            <person name="Desjardin D."/>
            <person name="Finy P."/>
            <person name="Geml J."/>
            <person name="Haridas S."/>
            <person name="Hughes K."/>
            <person name="Justo A."/>
            <person name="Karasinski D."/>
            <person name="Kautmanova I."/>
            <person name="Kiss B."/>
            <person name="Kocsube S."/>
            <person name="Kotiranta H."/>
            <person name="LaButti K.M."/>
            <person name="Lechner B.E."/>
            <person name="Liimatainen K."/>
            <person name="Lipzen A."/>
            <person name="Lukacs Z."/>
            <person name="Mihaltcheva S."/>
            <person name="Morgado L.N."/>
            <person name="Niskanen T."/>
            <person name="Noordeloos M.E."/>
            <person name="Ohm R.A."/>
            <person name="Ortiz-Santana B."/>
            <person name="Ovrebo C."/>
            <person name="Racz N."/>
            <person name="Riley R."/>
            <person name="Savchenko A."/>
            <person name="Shiryaev A."/>
            <person name="Soop K."/>
            <person name="Spirin V."/>
            <person name="Szebenyi C."/>
            <person name="Tomsovsky M."/>
            <person name="Tulloss R.E."/>
            <person name="Uehling J."/>
            <person name="Grigoriev I.V."/>
            <person name="Vagvolgyi C."/>
            <person name="Papp T."/>
            <person name="Martin F.M."/>
            <person name="Miettinen O."/>
            <person name="Hibbett D.S."/>
            <person name="Nagy L.G."/>
        </authorList>
    </citation>
    <scope>NUCLEOTIDE SEQUENCE [LARGE SCALE GENOMIC DNA]</scope>
    <source>
        <strain evidence="2 3">CBS 121175</strain>
    </source>
</reference>
<feature type="domain" description="SET" evidence="1">
    <location>
        <begin position="5"/>
        <end position="385"/>
    </location>
</feature>
<dbReference type="SUPFAM" id="SSF82199">
    <property type="entry name" value="SET domain"/>
    <property type="match status" value="1"/>
</dbReference>
<sequence>MSDSPECSLFEVLPTVYGGRSTFAKQDITKGTLVLKCAAPYSSVILRKFRKEVCGWCFSYSFEHGKRKWDTKFDTGNKNSAPPIVFCTDDCLNTWERNYQDPGTAKALSWLQIHSNFEKTVTQETAGLAKSTNASRFTTFSTNLSLHLQTLSGGDVTKENMEEAWRLAEETFSKPKTILSALRELGRSSVSSDNGVFLTEFEADSARFILDGLFTRTFQAMPSAPSSSETSSSGDRNDSAFNIGSWNDLLELQVLELDNIRSRPSLLASFIRVYGFVKYIISSTSGPSGPPIEASSLGGVLLGLVSNSNVVRDILARDHSNVFGIWEQAEDDVDCEMLGWGMFVFGAYFNHDCEPTIVKKREGRSLMFYTMRDVAAGEELCTSYIDVSAESTLEKRNAELEGEWFFTCQCERCQRERGGVDKAVKKSETSLP</sequence>
<dbReference type="PANTHER" id="PTHR12197">
    <property type="entry name" value="HISTONE-LYSINE N-METHYLTRANSFERASE SMYD"/>
    <property type="match status" value="1"/>
</dbReference>
<dbReference type="SMART" id="SM00317">
    <property type="entry name" value="SET"/>
    <property type="match status" value="1"/>
</dbReference>
<dbReference type="PROSITE" id="PS50280">
    <property type="entry name" value="SET"/>
    <property type="match status" value="1"/>
</dbReference>